<evidence type="ECO:0000256" key="1">
    <source>
        <dbReference type="SAM" id="MobiDB-lite"/>
    </source>
</evidence>
<organism evidence="2 3">
    <name type="scientific">Oryza sativa subsp. japonica</name>
    <name type="common">Rice</name>
    <dbReference type="NCBI Taxonomy" id="39947"/>
    <lineage>
        <taxon>Eukaryota</taxon>
        <taxon>Viridiplantae</taxon>
        <taxon>Streptophyta</taxon>
        <taxon>Embryophyta</taxon>
        <taxon>Tracheophyta</taxon>
        <taxon>Spermatophyta</taxon>
        <taxon>Magnoliopsida</taxon>
        <taxon>Liliopsida</taxon>
        <taxon>Poales</taxon>
        <taxon>Poaceae</taxon>
        <taxon>BOP clade</taxon>
        <taxon>Oryzoideae</taxon>
        <taxon>Oryzeae</taxon>
        <taxon>Oryzinae</taxon>
        <taxon>Oryza</taxon>
        <taxon>Oryza sativa</taxon>
    </lineage>
</organism>
<dbReference type="Proteomes" id="UP000000763">
    <property type="component" value="Chromosome 11"/>
</dbReference>
<reference evidence="3" key="2">
    <citation type="journal article" date="2008" name="Nucleic Acids Res.">
        <title>The rice annotation project database (RAP-DB): 2008 update.</title>
        <authorList>
            <consortium name="The rice annotation project (RAP)"/>
        </authorList>
    </citation>
    <scope>GENOME REANNOTATION</scope>
    <source>
        <strain evidence="3">cv. Nipponbare</strain>
    </source>
</reference>
<reference evidence="3" key="1">
    <citation type="journal article" date="2005" name="Nature">
        <title>The map-based sequence of the rice genome.</title>
        <authorList>
            <consortium name="International rice genome sequencing project (IRGSP)"/>
            <person name="Matsumoto T."/>
            <person name="Wu J."/>
            <person name="Kanamori H."/>
            <person name="Katayose Y."/>
            <person name="Fujisawa M."/>
            <person name="Namiki N."/>
            <person name="Mizuno H."/>
            <person name="Yamamoto K."/>
            <person name="Antonio B.A."/>
            <person name="Baba T."/>
            <person name="Sakata K."/>
            <person name="Nagamura Y."/>
            <person name="Aoki H."/>
            <person name="Arikawa K."/>
            <person name="Arita K."/>
            <person name="Bito T."/>
            <person name="Chiden Y."/>
            <person name="Fujitsuka N."/>
            <person name="Fukunaka R."/>
            <person name="Hamada M."/>
            <person name="Harada C."/>
            <person name="Hayashi A."/>
            <person name="Hijishita S."/>
            <person name="Honda M."/>
            <person name="Hosokawa S."/>
            <person name="Ichikawa Y."/>
            <person name="Idonuma A."/>
            <person name="Iijima M."/>
            <person name="Ikeda M."/>
            <person name="Ikeno M."/>
            <person name="Ito K."/>
            <person name="Ito S."/>
            <person name="Ito T."/>
            <person name="Ito Y."/>
            <person name="Ito Y."/>
            <person name="Iwabuchi A."/>
            <person name="Kamiya K."/>
            <person name="Karasawa W."/>
            <person name="Kurita K."/>
            <person name="Katagiri S."/>
            <person name="Kikuta A."/>
            <person name="Kobayashi H."/>
            <person name="Kobayashi N."/>
            <person name="Machita K."/>
            <person name="Maehara T."/>
            <person name="Masukawa M."/>
            <person name="Mizubayashi T."/>
            <person name="Mukai Y."/>
            <person name="Nagasaki H."/>
            <person name="Nagata Y."/>
            <person name="Naito S."/>
            <person name="Nakashima M."/>
            <person name="Nakama Y."/>
            <person name="Nakamichi Y."/>
            <person name="Nakamura M."/>
            <person name="Meguro A."/>
            <person name="Negishi M."/>
            <person name="Ohta I."/>
            <person name="Ohta T."/>
            <person name="Okamoto M."/>
            <person name="Ono N."/>
            <person name="Saji S."/>
            <person name="Sakaguchi M."/>
            <person name="Sakai K."/>
            <person name="Shibata M."/>
            <person name="Shimokawa T."/>
            <person name="Song J."/>
            <person name="Takazaki Y."/>
            <person name="Terasawa K."/>
            <person name="Tsugane M."/>
            <person name="Tsuji K."/>
            <person name="Ueda S."/>
            <person name="Waki K."/>
            <person name="Yamagata H."/>
            <person name="Yamamoto M."/>
            <person name="Yamamoto S."/>
            <person name="Yamane H."/>
            <person name="Yoshiki S."/>
            <person name="Yoshihara R."/>
            <person name="Yukawa K."/>
            <person name="Zhong H."/>
            <person name="Yano M."/>
            <person name="Yuan Q."/>
            <person name="Ouyang S."/>
            <person name="Liu J."/>
            <person name="Jones K.M."/>
            <person name="Gansberger K."/>
            <person name="Moffat K."/>
            <person name="Hill J."/>
            <person name="Bera J."/>
            <person name="Fadrosh D."/>
            <person name="Jin S."/>
            <person name="Johri S."/>
            <person name="Kim M."/>
            <person name="Overton L."/>
            <person name="Reardon M."/>
            <person name="Tsitrin T."/>
            <person name="Vuong H."/>
            <person name="Weaver B."/>
            <person name="Ciecko A."/>
            <person name="Tallon L."/>
            <person name="Jackson J."/>
            <person name="Pai G."/>
            <person name="Aken S.V."/>
            <person name="Utterback T."/>
            <person name="Reidmuller S."/>
            <person name="Feldblyum T."/>
            <person name="Hsiao J."/>
            <person name="Zismann V."/>
            <person name="Iobst S."/>
            <person name="de Vazeille A.R."/>
            <person name="Buell C.R."/>
            <person name="Ying K."/>
            <person name="Li Y."/>
            <person name="Lu T."/>
            <person name="Huang Y."/>
            <person name="Zhao Q."/>
            <person name="Feng Q."/>
            <person name="Zhang L."/>
            <person name="Zhu J."/>
            <person name="Weng Q."/>
            <person name="Mu J."/>
            <person name="Lu Y."/>
            <person name="Fan D."/>
            <person name="Liu Y."/>
            <person name="Guan J."/>
            <person name="Zhang Y."/>
            <person name="Yu S."/>
            <person name="Liu X."/>
            <person name="Zhang Y."/>
            <person name="Hong G."/>
            <person name="Han B."/>
            <person name="Choisne N."/>
            <person name="Demange N."/>
            <person name="Orjeda G."/>
            <person name="Samain S."/>
            <person name="Cattolico L."/>
            <person name="Pelletier E."/>
            <person name="Couloux A."/>
            <person name="Segurens B."/>
            <person name="Wincker P."/>
            <person name="D'Hont A."/>
            <person name="Scarpelli C."/>
            <person name="Weissenbach J."/>
            <person name="Salanoubat M."/>
            <person name="Quetier F."/>
            <person name="Yu Y."/>
            <person name="Kim H.R."/>
            <person name="Rambo T."/>
            <person name="Currie J."/>
            <person name="Collura K."/>
            <person name="Luo M."/>
            <person name="Yang T."/>
            <person name="Ammiraju J.S.S."/>
            <person name="Engler F."/>
            <person name="Soderlund C."/>
            <person name="Wing R.A."/>
            <person name="Palmer L.E."/>
            <person name="de la Bastide M."/>
            <person name="Spiegel L."/>
            <person name="Nascimento L."/>
            <person name="Zutavern T."/>
            <person name="O'Shaughnessy A."/>
            <person name="Dike S."/>
            <person name="Dedhia N."/>
            <person name="Preston R."/>
            <person name="Balija V."/>
            <person name="McCombie W.R."/>
            <person name="Chow T."/>
            <person name="Chen H."/>
            <person name="Chung M."/>
            <person name="Chen C."/>
            <person name="Shaw J."/>
            <person name="Wu H."/>
            <person name="Hsiao K."/>
            <person name="Chao Y."/>
            <person name="Chu M."/>
            <person name="Cheng C."/>
            <person name="Hour A."/>
            <person name="Lee P."/>
            <person name="Lin S."/>
            <person name="Lin Y."/>
            <person name="Liou J."/>
            <person name="Liu S."/>
            <person name="Hsing Y."/>
            <person name="Raghuvanshi S."/>
            <person name="Mohanty A."/>
            <person name="Bharti A.K."/>
            <person name="Gaur A."/>
            <person name="Gupta V."/>
            <person name="Kumar D."/>
            <person name="Ravi V."/>
            <person name="Vij S."/>
            <person name="Kapur A."/>
            <person name="Khurana P."/>
            <person name="Khurana P."/>
            <person name="Khurana J.P."/>
            <person name="Tyagi A.K."/>
            <person name="Gaikwad K."/>
            <person name="Singh A."/>
            <person name="Dalal V."/>
            <person name="Srivastava S."/>
            <person name="Dixit A."/>
            <person name="Pal A.K."/>
            <person name="Ghazi I.A."/>
            <person name="Yadav M."/>
            <person name="Pandit A."/>
            <person name="Bhargava A."/>
            <person name="Sureshbabu K."/>
            <person name="Batra K."/>
            <person name="Sharma T.R."/>
            <person name="Mohapatra T."/>
            <person name="Singh N.K."/>
            <person name="Messing J."/>
            <person name="Nelson A.B."/>
            <person name="Fuks G."/>
            <person name="Kavchok S."/>
            <person name="Keizer G."/>
            <person name="Linton E."/>
            <person name="Llaca V."/>
            <person name="Song R."/>
            <person name="Tanyolac B."/>
            <person name="Young S."/>
            <person name="Ho-Il K."/>
            <person name="Hahn J.H."/>
            <person name="Sangsakoo G."/>
            <person name="Vanavichit A."/>
            <person name="de Mattos Luiz.A.T."/>
            <person name="Zimmer P.D."/>
            <person name="Malone G."/>
            <person name="Dellagostin O."/>
            <person name="de Oliveira A.C."/>
            <person name="Bevan M."/>
            <person name="Bancroft I."/>
            <person name="Minx P."/>
            <person name="Cordum H."/>
            <person name="Wilson R."/>
            <person name="Cheng Z."/>
            <person name="Jin W."/>
            <person name="Jiang J."/>
            <person name="Leong S.A."/>
            <person name="Iwama H."/>
            <person name="Gojobori T."/>
            <person name="Itoh T."/>
            <person name="Niimura Y."/>
            <person name="Fujii Y."/>
            <person name="Habara T."/>
            <person name="Sakai H."/>
            <person name="Sato Y."/>
            <person name="Wilson G."/>
            <person name="Kumar K."/>
            <person name="McCouch S."/>
            <person name="Juretic N."/>
            <person name="Hoen D."/>
            <person name="Wright S."/>
            <person name="Bruskiewich R."/>
            <person name="Bureau T."/>
            <person name="Miyao A."/>
            <person name="Hirochika H."/>
            <person name="Nishikawa T."/>
            <person name="Kadowaki K."/>
            <person name="Sugiura M."/>
            <person name="Burr B."/>
            <person name="Sasaki T."/>
        </authorList>
    </citation>
    <scope>NUCLEOTIDE SEQUENCE [LARGE SCALE GENOMIC DNA]</scope>
    <source>
        <strain evidence="3">cv. Nipponbare</strain>
    </source>
</reference>
<protein>
    <submittedName>
        <fullName evidence="2">Uncharacterized protein</fullName>
    </submittedName>
</protein>
<proteinExistence type="predicted"/>
<feature type="region of interest" description="Disordered" evidence="1">
    <location>
        <begin position="25"/>
        <end position="45"/>
    </location>
</feature>
<accession>Q2R5F9</accession>
<evidence type="ECO:0000313" key="3">
    <source>
        <dbReference type="Proteomes" id="UP000000763"/>
    </source>
</evidence>
<evidence type="ECO:0000313" key="2">
    <source>
        <dbReference type="EMBL" id="AAX95322.1"/>
    </source>
</evidence>
<dbReference type="AlphaFoldDB" id="Q2R5F9"/>
<name>Q2R5F9_ORYSJ</name>
<dbReference type="EMBL" id="AC146947">
    <property type="protein sequence ID" value="AAX95322.1"/>
    <property type="molecule type" value="Genomic_DNA"/>
</dbReference>
<sequence>MAAPDWTPAGGGDAKNHAEAALEKAAGYGEGGGEKRRSQGSFYRAKRRRWRPMAGGKEMESSRCYLLKEWRPGEAWGNTVDADVVASPI</sequence>